<evidence type="ECO:0000256" key="7">
    <source>
        <dbReference type="ARBA" id="ARBA00049348"/>
    </source>
</evidence>
<evidence type="ECO:0000259" key="10">
    <source>
        <dbReference type="Pfam" id="PF02870"/>
    </source>
</evidence>
<dbReference type="FunFam" id="1.10.10.10:FF:000337">
    <property type="entry name" value="Methylated-DNA--protein-cysteine methyltransferase"/>
    <property type="match status" value="1"/>
</dbReference>
<dbReference type="GO" id="GO:0032259">
    <property type="term" value="P:methylation"/>
    <property type="evidence" value="ECO:0007669"/>
    <property type="project" value="UniProtKB-KW"/>
</dbReference>
<sequence>MSLSIDRIAHETGTIILVSDGRSLCALDYEEYEPRMMRLLRARCPDARLVERDDPQGFSSRIRAYLAGALDAIEAVPVETGGTVFQQRVWQALRTIPAGSTRSYGALAALLGQPGASRAVGHANSLNPVAIVVPCHRVVGANGKLTGYAGGIERKRWLLAHEGASLDLPPRRPAA</sequence>
<evidence type="ECO:0000256" key="4">
    <source>
        <dbReference type="ARBA" id="ARBA00022679"/>
    </source>
</evidence>
<comment type="miscellaneous">
    <text evidence="8">This enzyme catalyzes only one turnover and therefore is not strictly catalytic. According to one definition, an enzyme is a biocatalyst that acts repeatedly and over many reaction cycles.</text>
</comment>
<keyword evidence="2 8" id="KW-0963">Cytoplasm</keyword>
<dbReference type="EC" id="2.1.1.63" evidence="8"/>
<name>A0AAP3V245_9PROT</name>
<evidence type="ECO:0000313" key="11">
    <source>
        <dbReference type="EMBL" id="MDF1585407.1"/>
    </source>
</evidence>
<evidence type="ECO:0000256" key="8">
    <source>
        <dbReference type="HAMAP-Rule" id="MF_00772"/>
    </source>
</evidence>
<accession>A0AAP3V245</accession>
<comment type="catalytic activity">
    <reaction evidence="1 8">
        <text>a 4-O-methyl-thymidine in DNA + L-cysteinyl-[protein] = a thymidine in DNA + S-methyl-L-cysteinyl-[protein]</text>
        <dbReference type="Rhea" id="RHEA:53428"/>
        <dbReference type="Rhea" id="RHEA-COMP:10131"/>
        <dbReference type="Rhea" id="RHEA-COMP:10132"/>
        <dbReference type="Rhea" id="RHEA-COMP:13555"/>
        <dbReference type="Rhea" id="RHEA-COMP:13556"/>
        <dbReference type="ChEBI" id="CHEBI:29950"/>
        <dbReference type="ChEBI" id="CHEBI:82612"/>
        <dbReference type="ChEBI" id="CHEBI:137386"/>
        <dbReference type="ChEBI" id="CHEBI:137387"/>
        <dbReference type="EC" id="2.1.1.63"/>
    </reaction>
</comment>
<dbReference type="EMBL" id="JARGEQ010000016">
    <property type="protein sequence ID" value="MDF1585407.1"/>
    <property type="molecule type" value="Genomic_DNA"/>
</dbReference>
<feature type="domain" description="Methylguanine DNA methyltransferase ribonuclease-like" evidence="10">
    <location>
        <begin position="11"/>
        <end position="79"/>
    </location>
</feature>
<dbReference type="CDD" id="cd06445">
    <property type="entry name" value="ATase"/>
    <property type="match status" value="1"/>
</dbReference>
<dbReference type="PANTHER" id="PTHR10815:SF5">
    <property type="entry name" value="METHYLATED-DNA--PROTEIN-CYSTEINE METHYLTRANSFERASE"/>
    <property type="match status" value="1"/>
</dbReference>
<comment type="similarity">
    <text evidence="8">Belongs to the MGMT family.</text>
</comment>
<dbReference type="PANTHER" id="PTHR10815">
    <property type="entry name" value="METHYLATED-DNA--PROTEIN-CYSTEINE METHYLTRANSFERASE"/>
    <property type="match status" value="1"/>
</dbReference>
<evidence type="ECO:0000259" key="9">
    <source>
        <dbReference type="Pfam" id="PF01035"/>
    </source>
</evidence>
<feature type="active site" description="Nucleophile; methyl group acceptor" evidence="8">
    <location>
        <position position="135"/>
    </location>
</feature>
<dbReference type="InterPro" id="IPR014048">
    <property type="entry name" value="MethylDNA_cys_MeTrfase_DNA-bd"/>
</dbReference>
<evidence type="ECO:0000256" key="6">
    <source>
        <dbReference type="ARBA" id="ARBA00023204"/>
    </source>
</evidence>
<evidence type="ECO:0000313" key="12">
    <source>
        <dbReference type="Proteomes" id="UP001301140"/>
    </source>
</evidence>
<dbReference type="InterPro" id="IPR036217">
    <property type="entry name" value="MethylDNA_cys_MeTrfase_DNAb"/>
</dbReference>
<dbReference type="PROSITE" id="PS00374">
    <property type="entry name" value="MGMT"/>
    <property type="match status" value="1"/>
</dbReference>
<dbReference type="GO" id="GO:0003908">
    <property type="term" value="F:methylated-DNA-[protein]-cysteine S-methyltransferase activity"/>
    <property type="evidence" value="ECO:0007669"/>
    <property type="project" value="UniProtKB-UniRule"/>
</dbReference>
<dbReference type="AlphaFoldDB" id="A0AAP3V245"/>
<feature type="domain" description="Methylated-DNA-[protein]-cysteine S-methyltransferase DNA binding" evidence="9">
    <location>
        <begin position="85"/>
        <end position="164"/>
    </location>
</feature>
<keyword evidence="5 8" id="KW-0227">DNA damage</keyword>
<dbReference type="InterPro" id="IPR001497">
    <property type="entry name" value="MethylDNA_cys_MeTrfase_AS"/>
</dbReference>
<dbReference type="GO" id="GO:0006307">
    <property type="term" value="P:DNA alkylation repair"/>
    <property type="evidence" value="ECO:0007669"/>
    <property type="project" value="UniProtKB-UniRule"/>
</dbReference>
<keyword evidence="3 8" id="KW-0489">Methyltransferase</keyword>
<evidence type="ECO:0000256" key="1">
    <source>
        <dbReference type="ARBA" id="ARBA00001286"/>
    </source>
</evidence>
<organism evidence="11 12">
    <name type="scientific">Marinimicrococcus flavescens</name>
    <dbReference type="NCBI Taxonomy" id="3031815"/>
    <lineage>
        <taxon>Bacteria</taxon>
        <taxon>Pseudomonadati</taxon>
        <taxon>Pseudomonadota</taxon>
        <taxon>Alphaproteobacteria</taxon>
        <taxon>Geminicoccales</taxon>
        <taxon>Geminicoccaceae</taxon>
        <taxon>Marinimicrococcus</taxon>
    </lineage>
</organism>
<reference evidence="11 12" key="1">
    <citation type="submission" date="2023-03" db="EMBL/GenBank/DDBJ databases">
        <title>YIM 152171 draft genome.</title>
        <authorList>
            <person name="Yang Z."/>
        </authorList>
    </citation>
    <scope>NUCLEOTIDE SEQUENCE [LARGE SCALE GENOMIC DNA]</scope>
    <source>
        <strain evidence="11 12">YIM 152171</strain>
    </source>
</reference>
<dbReference type="Proteomes" id="UP001301140">
    <property type="component" value="Unassembled WGS sequence"/>
</dbReference>
<comment type="subcellular location">
    <subcellularLocation>
        <location evidence="8">Cytoplasm</location>
    </subcellularLocation>
</comment>
<dbReference type="SUPFAM" id="SSF46767">
    <property type="entry name" value="Methylated DNA-protein cysteine methyltransferase, C-terminal domain"/>
    <property type="match status" value="1"/>
</dbReference>
<dbReference type="Pfam" id="PF01035">
    <property type="entry name" value="DNA_binding_1"/>
    <property type="match status" value="1"/>
</dbReference>
<evidence type="ECO:0000256" key="3">
    <source>
        <dbReference type="ARBA" id="ARBA00022603"/>
    </source>
</evidence>
<comment type="catalytic activity">
    <reaction evidence="7 8">
        <text>a 6-O-methyl-2'-deoxyguanosine in DNA + L-cysteinyl-[protein] = S-methyl-L-cysteinyl-[protein] + a 2'-deoxyguanosine in DNA</text>
        <dbReference type="Rhea" id="RHEA:24000"/>
        <dbReference type="Rhea" id="RHEA-COMP:10131"/>
        <dbReference type="Rhea" id="RHEA-COMP:10132"/>
        <dbReference type="Rhea" id="RHEA-COMP:11367"/>
        <dbReference type="Rhea" id="RHEA-COMP:11368"/>
        <dbReference type="ChEBI" id="CHEBI:29950"/>
        <dbReference type="ChEBI" id="CHEBI:82612"/>
        <dbReference type="ChEBI" id="CHEBI:85445"/>
        <dbReference type="ChEBI" id="CHEBI:85448"/>
        <dbReference type="EC" id="2.1.1.63"/>
    </reaction>
</comment>
<evidence type="ECO:0000256" key="5">
    <source>
        <dbReference type="ARBA" id="ARBA00022763"/>
    </source>
</evidence>
<dbReference type="NCBIfam" id="TIGR00589">
    <property type="entry name" value="ogt"/>
    <property type="match status" value="1"/>
</dbReference>
<dbReference type="Gene3D" id="1.10.10.10">
    <property type="entry name" value="Winged helix-like DNA-binding domain superfamily/Winged helix DNA-binding domain"/>
    <property type="match status" value="1"/>
</dbReference>
<comment type="function">
    <text evidence="8">Involved in the cellular defense against the biological effects of O6-methylguanine (O6-MeG) and O4-methylthymine (O4-MeT) in DNA. Repairs the methylated nucleobase in DNA by stoichiometrically transferring the methyl group to a cysteine residue in the enzyme. This is a suicide reaction: the enzyme is irreversibly inactivated.</text>
</comment>
<dbReference type="Pfam" id="PF02870">
    <property type="entry name" value="Methyltransf_1N"/>
    <property type="match status" value="1"/>
</dbReference>
<dbReference type="InterPro" id="IPR036388">
    <property type="entry name" value="WH-like_DNA-bd_sf"/>
</dbReference>
<dbReference type="InterPro" id="IPR008332">
    <property type="entry name" value="MethylG_MeTrfase_N"/>
</dbReference>
<dbReference type="HAMAP" id="MF_00772">
    <property type="entry name" value="OGT"/>
    <property type="match status" value="1"/>
</dbReference>
<proteinExistence type="inferred from homology"/>
<evidence type="ECO:0000256" key="2">
    <source>
        <dbReference type="ARBA" id="ARBA00022490"/>
    </source>
</evidence>
<keyword evidence="4 8" id="KW-0808">Transferase</keyword>
<dbReference type="InterPro" id="IPR023546">
    <property type="entry name" value="MGMT"/>
</dbReference>
<dbReference type="RefSeq" id="WP_327787823.1">
    <property type="nucleotide sequence ID" value="NZ_JARGEQ010000016.1"/>
</dbReference>
<comment type="caution">
    <text evidence="11">The sequence shown here is derived from an EMBL/GenBank/DDBJ whole genome shotgun (WGS) entry which is preliminary data.</text>
</comment>
<keyword evidence="12" id="KW-1185">Reference proteome</keyword>
<protein>
    <recommendedName>
        <fullName evidence="8">Methylated-DNA--protein-cysteine methyltransferase</fullName>
        <ecNumber evidence="8">2.1.1.63</ecNumber>
    </recommendedName>
    <alternativeName>
        <fullName evidence="8">6-O-methylguanine-DNA methyltransferase</fullName>
        <shortName evidence="8">MGMT</shortName>
    </alternativeName>
    <alternativeName>
        <fullName evidence="8">O-6-methylguanine-DNA-alkyltransferase</fullName>
    </alternativeName>
</protein>
<gene>
    <name evidence="11" type="ORF">PZ740_03295</name>
</gene>
<keyword evidence="6 8" id="KW-0234">DNA repair</keyword>
<dbReference type="GO" id="GO:0005737">
    <property type="term" value="C:cytoplasm"/>
    <property type="evidence" value="ECO:0007669"/>
    <property type="project" value="UniProtKB-SubCell"/>
</dbReference>